<evidence type="ECO:0000313" key="5">
    <source>
        <dbReference type="Proteomes" id="UP000286581"/>
    </source>
</evidence>
<dbReference type="GO" id="GO:0008422">
    <property type="term" value="F:beta-glucosidase activity"/>
    <property type="evidence" value="ECO:0007669"/>
    <property type="project" value="UniProtKB-ARBA"/>
</dbReference>
<dbReference type="InterPro" id="IPR050288">
    <property type="entry name" value="Cellulose_deg_GH3"/>
</dbReference>
<protein>
    <submittedName>
        <fullName evidence="4">Glycosyl hydrolase</fullName>
    </submittedName>
</protein>
<dbReference type="Pfam" id="PF01915">
    <property type="entry name" value="Glyco_hydro_3_C"/>
    <property type="match status" value="1"/>
</dbReference>
<dbReference type="FunFam" id="2.60.40.10:FF:000495">
    <property type="entry name" value="Periplasmic beta-glucosidase"/>
    <property type="match status" value="1"/>
</dbReference>
<dbReference type="Gene3D" id="3.20.20.300">
    <property type="entry name" value="Glycoside hydrolase, family 3, N-terminal domain"/>
    <property type="match status" value="1"/>
</dbReference>
<gene>
    <name evidence="4" type="ORF">DWV78_09985</name>
</gene>
<dbReference type="Proteomes" id="UP000286581">
    <property type="component" value="Unassembled WGS sequence"/>
</dbReference>
<dbReference type="PANTHER" id="PTHR42715">
    <property type="entry name" value="BETA-GLUCOSIDASE"/>
    <property type="match status" value="1"/>
</dbReference>
<dbReference type="PRINTS" id="PR00133">
    <property type="entry name" value="GLHYDRLASE3"/>
</dbReference>
<organism evidence="4 5">
    <name type="scientific">Agathobacter rectalis</name>
    <dbReference type="NCBI Taxonomy" id="39491"/>
    <lineage>
        <taxon>Bacteria</taxon>
        <taxon>Bacillati</taxon>
        <taxon>Bacillota</taxon>
        <taxon>Clostridia</taxon>
        <taxon>Lachnospirales</taxon>
        <taxon>Lachnospiraceae</taxon>
        <taxon>Agathobacter</taxon>
    </lineage>
</organism>
<evidence type="ECO:0000256" key="2">
    <source>
        <dbReference type="ARBA" id="ARBA00022801"/>
    </source>
</evidence>
<dbReference type="PANTHER" id="PTHR42715:SF10">
    <property type="entry name" value="BETA-GLUCOSIDASE"/>
    <property type="match status" value="1"/>
</dbReference>
<proteinExistence type="inferred from homology"/>
<evidence type="ECO:0000313" key="4">
    <source>
        <dbReference type="EMBL" id="RGW39285.1"/>
    </source>
</evidence>
<dbReference type="InterPro" id="IPR036962">
    <property type="entry name" value="Glyco_hydro_3_N_sf"/>
</dbReference>
<dbReference type="AlphaFoldDB" id="A0A413BFI4"/>
<dbReference type="Pfam" id="PF00933">
    <property type="entry name" value="Glyco_hydro_3"/>
    <property type="match status" value="1"/>
</dbReference>
<comment type="caution">
    <text evidence="4">The sequence shown here is derived from an EMBL/GenBank/DDBJ whole genome shotgun (WGS) entry which is preliminary data.</text>
</comment>
<keyword evidence="2 4" id="KW-0378">Hydrolase</keyword>
<dbReference type="InterPro" id="IPR026891">
    <property type="entry name" value="Fn3-like"/>
</dbReference>
<comment type="similarity">
    <text evidence="1">Belongs to the glycosyl hydrolase 3 family.</text>
</comment>
<dbReference type="EMBL" id="QSAE01000030">
    <property type="protein sequence ID" value="RGW39285.1"/>
    <property type="molecule type" value="Genomic_DNA"/>
</dbReference>
<dbReference type="InterPro" id="IPR036881">
    <property type="entry name" value="Glyco_hydro_3_C_sf"/>
</dbReference>
<dbReference type="InterPro" id="IPR013783">
    <property type="entry name" value="Ig-like_fold"/>
</dbReference>
<dbReference type="InterPro" id="IPR002772">
    <property type="entry name" value="Glyco_hydro_3_C"/>
</dbReference>
<dbReference type="Gene3D" id="3.40.50.1700">
    <property type="entry name" value="Glycoside hydrolase family 3 C-terminal domain"/>
    <property type="match status" value="1"/>
</dbReference>
<name>A0A413BFI4_9FIRM</name>
<dbReference type="GO" id="GO:0005975">
    <property type="term" value="P:carbohydrate metabolic process"/>
    <property type="evidence" value="ECO:0007669"/>
    <property type="project" value="InterPro"/>
</dbReference>
<evidence type="ECO:0000256" key="1">
    <source>
        <dbReference type="ARBA" id="ARBA00005336"/>
    </source>
</evidence>
<dbReference type="Gene3D" id="2.60.40.10">
    <property type="entry name" value="Immunoglobulins"/>
    <property type="match status" value="1"/>
</dbReference>
<accession>A0A413BFI4</accession>
<reference evidence="4 5" key="1">
    <citation type="submission" date="2018-08" db="EMBL/GenBank/DDBJ databases">
        <title>A genome reference for cultivated species of the human gut microbiota.</title>
        <authorList>
            <person name="Zou Y."/>
            <person name="Xue W."/>
            <person name="Luo G."/>
        </authorList>
    </citation>
    <scope>NUCLEOTIDE SEQUENCE [LARGE SCALE GENOMIC DNA]</scope>
    <source>
        <strain evidence="4 5">AF12-8</strain>
    </source>
</reference>
<dbReference type="Pfam" id="PF14310">
    <property type="entry name" value="Fn3-like"/>
    <property type="match status" value="1"/>
</dbReference>
<evidence type="ECO:0000259" key="3">
    <source>
        <dbReference type="SMART" id="SM01217"/>
    </source>
</evidence>
<dbReference type="InterPro" id="IPR017853">
    <property type="entry name" value="GH"/>
</dbReference>
<feature type="domain" description="Fibronectin type III-like" evidence="3">
    <location>
        <begin position="583"/>
        <end position="653"/>
    </location>
</feature>
<sequence length="754" mass="83587">MSRNLKELIRQMTLEEKAGLCSGADFWNTMGIERLGIPSVMMTDGPHGLRKQEGAADHLGLNKSVNAVCFPAACATASSFDVELMERMGQILGDECQAENVSILLGPAVNIKRSPLCGRNFEYMSEDPYLTGKMASAYIRGVQSKGIGTSMKHFAANNQETDRMQISSEVSERAFREIYLPAFEEAVKKAQPKTVMCSYNKINGVFSSENKKLLTDILRDEWGFEGYVVSDWGAVNDRVKGLKAGLDLEMPGSGGYNTRKIIQAVENGELEEEILDRTVERILKVVFSYTDNRKAETVFDREKDHKAAADIETECAVLLENRGVLPLKKEQKVVYIGEFAKKPRYQGGGSSHIHTDSVVSALETAVRKGRAVEYVKGFSSERDEMTEEELKQACEAAAGADVVVIFAGLPDSFESEGYDRTSMELPKCQNRLIEAVAEIQKNVVVVLHNGSPVETPWAESVNAILEMYLGGEGIGEASDRLLFGEANPGGRLAETFPYRLEDNPSYLNFPGDGRTVLYGEDIFVGYRYYDEKKVPVRWAFGHGLSYTEFSYSNMKLSSAEMKDGDILKVSIDVENTGKRAGSEVVQLYVSDKDSTVPRAVKELKGFAKVFLNPGEKKTVTMELCARDFAYYETKIHDWYTPSGTYEIQIGHASDEIREAAELTFTTDVLLPFTVDMTTTMGELMNHPKTAGKMMEYLEGISQGEEPKKEDGEVQLVTPEIIAQMPLKTFLSVIPGEAIEQMIVELNALCAEEGK</sequence>
<dbReference type="SUPFAM" id="SSF52279">
    <property type="entry name" value="Beta-D-glucan exohydrolase, C-terminal domain"/>
    <property type="match status" value="1"/>
</dbReference>
<dbReference type="SMART" id="SM01217">
    <property type="entry name" value="Fn3_like"/>
    <property type="match status" value="1"/>
</dbReference>
<dbReference type="InterPro" id="IPR001764">
    <property type="entry name" value="Glyco_hydro_3_N"/>
</dbReference>
<dbReference type="SUPFAM" id="SSF51445">
    <property type="entry name" value="(Trans)glycosidases"/>
    <property type="match status" value="1"/>
</dbReference>